<proteinExistence type="predicted"/>
<dbReference type="Proteomes" id="UP001629113">
    <property type="component" value="Unassembled WGS sequence"/>
</dbReference>
<comment type="caution">
    <text evidence="1">The sequence shown here is derived from an EMBL/GenBank/DDBJ whole genome shotgun (WGS) entry which is preliminary data.</text>
</comment>
<sequence>MHHETIHFDVVGNTLYLQAVISYVVANDPENLDITIPAFAVFVFNEETGYLDRAQIFLDGSPVFARVGIVGSAAASDA</sequence>
<keyword evidence="2" id="KW-1185">Reference proteome</keyword>
<evidence type="ECO:0000313" key="2">
    <source>
        <dbReference type="Proteomes" id="UP001629113"/>
    </source>
</evidence>
<dbReference type="EMBL" id="JBFCZG010000007">
    <property type="protein sequence ID" value="KAL3419903.1"/>
    <property type="molecule type" value="Genomic_DNA"/>
</dbReference>
<name>A0ABR4P9C4_9HELO</name>
<protein>
    <submittedName>
        <fullName evidence="1">Uncharacterized protein</fullName>
    </submittedName>
</protein>
<reference evidence="1 2" key="1">
    <citation type="submission" date="2024-06" db="EMBL/GenBank/DDBJ databases">
        <title>Complete genome of Phlyctema vagabunda strain 19-DSS-EL-015.</title>
        <authorList>
            <person name="Fiorenzani C."/>
        </authorList>
    </citation>
    <scope>NUCLEOTIDE SEQUENCE [LARGE SCALE GENOMIC DNA]</scope>
    <source>
        <strain evidence="1 2">19-DSS-EL-015</strain>
    </source>
</reference>
<organism evidence="1 2">
    <name type="scientific">Phlyctema vagabunda</name>
    <dbReference type="NCBI Taxonomy" id="108571"/>
    <lineage>
        <taxon>Eukaryota</taxon>
        <taxon>Fungi</taxon>
        <taxon>Dikarya</taxon>
        <taxon>Ascomycota</taxon>
        <taxon>Pezizomycotina</taxon>
        <taxon>Leotiomycetes</taxon>
        <taxon>Helotiales</taxon>
        <taxon>Dermateaceae</taxon>
        <taxon>Phlyctema</taxon>
    </lineage>
</organism>
<gene>
    <name evidence="1" type="ORF">PVAG01_08402</name>
</gene>
<accession>A0ABR4P9C4</accession>
<evidence type="ECO:0000313" key="1">
    <source>
        <dbReference type="EMBL" id="KAL3419903.1"/>
    </source>
</evidence>